<dbReference type="InterPro" id="IPR018376">
    <property type="entry name" value="Enoyl-CoA_hyd/isom_CS"/>
</dbReference>
<dbReference type="InterPro" id="IPR011034">
    <property type="entry name" value="Formyl_transferase-like_C_sf"/>
</dbReference>
<evidence type="ECO:0000313" key="4">
    <source>
        <dbReference type="Proteomes" id="UP000199013"/>
    </source>
</evidence>
<name>A0A1C3P224_9ACTN</name>
<dbReference type="CDD" id="cd06558">
    <property type="entry name" value="crotonase-like"/>
    <property type="match status" value="1"/>
</dbReference>
<reference evidence="4" key="1">
    <citation type="submission" date="2016-02" db="EMBL/GenBank/DDBJ databases">
        <authorList>
            <person name="Wibberg D."/>
        </authorList>
    </citation>
    <scope>NUCLEOTIDE SEQUENCE [LARGE SCALE GENOMIC DNA]</scope>
</reference>
<dbReference type="PANTHER" id="PTHR43388">
    <property type="entry name" value="HYDROGENASE MATURATION FACTOR HOXX"/>
    <property type="match status" value="1"/>
</dbReference>
<dbReference type="Pfam" id="PF00378">
    <property type="entry name" value="ECH_1"/>
    <property type="match status" value="1"/>
</dbReference>
<dbReference type="InterPro" id="IPR001753">
    <property type="entry name" value="Enoyl-CoA_hydra/iso"/>
</dbReference>
<proteinExistence type="inferred from homology"/>
<dbReference type="InterPro" id="IPR047180">
    <property type="entry name" value="HoxX-like"/>
</dbReference>
<dbReference type="EMBL" id="FLUV01001656">
    <property type="protein sequence ID" value="SBW23863.1"/>
    <property type="molecule type" value="Genomic_DNA"/>
</dbReference>
<dbReference type="SUPFAM" id="SSF53328">
    <property type="entry name" value="Formyltransferase"/>
    <property type="match status" value="1"/>
</dbReference>
<dbReference type="SUPFAM" id="SSF50486">
    <property type="entry name" value="FMT C-terminal domain-like"/>
    <property type="match status" value="1"/>
</dbReference>
<dbReference type="GO" id="GO:0016740">
    <property type="term" value="F:transferase activity"/>
    <property type="evidence" value="ECO:0007669"/>
    <property type="project" value="UniProtKB-KW"/>
</dbReference>
<dbReference type="Gene3D" id="3.90.226.10">
    <property type="entry name" value="2-enoyl-CoA Hydratase, Chain A, domain 1"/>
    <property type="match status" value="1"/>
</dbReference>
<keyword evidence="3" id="KW-0808">Transferase</keyword>
<dbReference type="AlphaFoldDB" id="A0A1C3P224"/>
<keyword evidence="4" id="KW-1185">Reference proteome</keyword>
<dbReference type="CDD" id="cd08650">
    <property type="entry name" value="FMT_core_HypX_N"/>
    <property type="match status" value="1"/>
</dbReference>
<organism evidence="3 4">
    <name type="scientific">Candidatus Protofrankia californiensis</name>
    <dbReference type="NCBI Taxonomy" id="1839754"/>
    <lineage>
        <taxon>Bacteria</taxon>
        <taxon>Bacillati</taxon>
        <taxon>Actinomycetota</taxon>
        <taxon>Actinomycetes</taxon>
        <taxon>Frankiales</taxon>
        <taxon>Frankiaceae</taxon>
        <taxon>Protofrankia</taxon>
    </lineage>
</organism>
<dbReference type="InterPro" id="IPR029045">
    <property type="entry name" value="ClpP/crotonase-like_dom_sf"/>
</dbReference>
<evidence type="ECO:0000259" key="2">
    <source>
        <dbReference type="Pfam" id="PF02911"/>
    </source>
</evidence>
<accession>A0A1C3P224</accession>
<dbReference type="Gene3D" id="3.40.50.12230">
    <property type="match status" value="1"/>
</dbReference>
<dbReference type="InterPro" id="IPR005793">
    <property type="entry name" value="Formyl_trans_C"/>
</dbReference>
<feature type="domain" description="Formyl transferase C-terminal" evidence="2">
    <location>
        <begin position="178"/>
        <end position="274"/>
    </location>
</feature>
<sequence length="600" mass="64910">MRILLLTSAFNGLTQRAWIELRRSGHRVTVELALSPEAIRDAVRLSDPHLIICPFLRERVPDDIWTTRRTIIIHPGPVGDRGPSSLDWAILEGASTWGVTALQALAEMDAGPIWSTREFAVPPGISKSALYNGPVTDAAVAVIHDVVDKAQVVGFLPTPLDSIPAHRLRGRLRPSTRADDRRIDWDIDTTSDVLRKVAASDGSPGAPCLLFGEQLRAFDASPVVALPVPAQARNGECENTLLSRRDGAVLVPTVDGAVWIGHLRRAGQPKLPANLVIPDHVQPLPAATSEIPDPDAGRDVRYHRHGPVGWISFDFYNGAMSTEHCRRLLAAFTWASQQDTHVIVLRGGNTFFSNGIHLNVIEAADRPATAAWVNIDAMDDLCQAVITCTNQLVVAGVSGNAGAGGVMFALGADLVAARTGVVLNPHYDNMGLYGSEYWTYTLPRRVGKDVATALTTDCLPVGDAEAADMGLVDRVLPHDPQDYDNALLALADELAGAGWQEALDAKTSRLAADEAEIPLEVYRTRELSRMAVNFFTENRHADLRRAFVFKEKAAATPQNIALHRHSVAWRVDVQASSVPDTSITTIGAQSPEILTPAPTT</sequence>
<dbReference type="SUPFAM" id="SSF52096">
    <property type="entry name" value="ClpP/crotonase"/>
    <property type="match status" value="1"/>
</dbReference>
<dbReference type="Proteomes" id="UP000199013">
    <property type="component" value="Unassembled WGS sequence"/>
</dbReference>
<dbReference type="PROSITE" id="PS00166">
    <property type="entry name" value="ENOYL_COA_HYDRATASE"/>
    <property type="match status" value="1"/>
</dbReference>
<dbReference type="InterPro" id="IPR036477">
    <property type="entry name" value="Formyl_transf_N_sf"/>
</dbReference>
<evidence type="ECO:0000256" key="1">
    <source>
        <dbReference type="RuleBase" id="RU003707"/>
    </source>
</evidence>
<evidence type="ECO:0000313" key="3">
    <source>
        <dbReference type="EMBL" id="SBW23863.1"/>
    </source>
</evidence>
<gene>
    <name evidence="3" type="ORF">FDG2_3939</name>
</gene>
<dbReference type="PIRSF" id="PIRSF006787">
    <property type="entry name" value="Hydrgn_mat_HoxX"/>
    <property type="match status" value="1"/>
</dbReference>
<dbReference type="PANTHER" id="PTHR43388:SF1">
    <property type="entry name" value="HYDROGENASE MATURATION FACTOR HOXX"/>
    <property type="match status" value="1"/>
</dbReference>
<dbReference type="InterPro" id="IPR009188">
    <property type="entry name" value="NiFe-hyd_mat_HypX/HoxX"/>
</dbReference>
<protein>
    <submittedName>
        <fullName evidence="3">Formyl transferase domain-containing protein</fullName>
    </submittedName>
</protein>
<comment type="similarity">
    <text evidence="1">Belongs to the enoyl-CoA hydratase/isomerase family.</text>
</comment>
<dbReference type="Pfam" id="PF02911">
    <property type="entry name" value="Formyl_trans_C"/>
    <property type="match status" value="1"/>
</dbReference>